<comment type="cofactor">
    <cofactor evidence="5">
        <name>[2Fe-2S] cluster</name>
        <dbReference type="ChEBI" id="CHEBI:190135"/>
    </cofactor>
</comment>
<evidence type="ECO:0000256" key="3">
    <source>
        <dbReference type="ARBA" id="ARBA00023004"/>
    </source>
</evidence>
<protein>
    <submittedName>
        <fullName evidence="8">Ferredoxin</fullName>
    </submittedName>
</protein>
<keyword evidence="1" id="KW-0001">2Fe-2S</keyword>
<dbReference type="PROSITE" id="PS51296">
    <property type="entry name" value="RIESKE"/>
    <property type="match status" value="1"/>
</dbReference>
<dbReference type="PANTHER" id="PTHR21496:SF0">
    <property type="entry name" value="RIESKE DOMAIN-CONTAINING PROTEIN"/>
    <property type="match status" value="1"/>
</dbReference>
<evidence type="ECO:0000256" key="2">
    <source>
        <dbReference type="ARBA" id="ARBA00022723"/>
    </source>
</evidence>
<dbReference type="Pfam" id="PF00355">
    <property type="entry name" value="Rieske"/>
    <property type="match status" value="1"/>
</dbReference>
<evidence type="ECO:0000256" key="1">
    <source>
        <dbReference type="ARBA" id="ARBA00022714"/>
    </source>
</evidence>
<dbReference type="Gene3D" id="2.102.10.10">
    <property type="entry name" value="Rieske [2Fe-2S] iron-sulphur domain"/>
    <property type="match status" value="1"/>
</dbReference>
<keyword evidence="4" id="KW-0411">Iron-sulfur</keyword>
<dbReference type="RefSeq" id="WP_026638621.1">
    <property type="nucleotide sequence ID" value="NZ_NEVI01000017.1"/>
</dbReference>
<dbReference type="Proteomes" id="UP000216947">
    <property type="component" value="Unassembled WGS sequence"/>
</dbReference>
<dbReference type="AlphaFoldDB" id="A0A261QZL8"/>
<dbReference type="OrthoDB" id="9800167at2"/>
<dbReference type="CDD" id="cd03528">
    <property type="entry name" value="Rieske_RO_ferredoxin"/>
    <property type="match status" value="1"/>
</dbReference>
<reference evidence="9" key="1">
    <citation type="submission" date="2017-05" db="EMBL/GenBank/DDBJ databases">
        <title>Complete and WGS of Bordetella genogroups.</title>
        <authorList>
            <person name="Spilker T."/>
            <person name="Lipuma J."/>
        </authorList>
    </citation>
    <scope>NUCLEOTIDE SEQUENCE [LARGE SCALE GENOMIC DNA]</scope>
    <source>
        <strain evidence="9">AU18089</strain>
    </source>
</reference>
<dbReference type="GO" id="GO:0046872">
    <property type="term" value="F:metal ion binding"/>
    <property type="evidence" value="ECO:0007669"/>
    <property type="project" value="UniProtKB-KW"/>
</dbReference>
<dbReference type="InterPro" id="IPR017941">
    <property type="entry name" value="Rieske_2Fe-2S"/>
</dbReference>
<organism evidence="8 9">
    <name type="scientific">Bordetella genomosp. 7</name>
    <dbReference type="NCBI Taxonomy" id="1416805"/>
    <lineage>
        <taxon>Bacteria</taxon>
        <taxon>Pseudomonadati</taxon>
        <taxon>Pseudomonadota</taxon>
        <taxon>Betaproteobacteria</taxon>
        <taxon>Burkholderiales</taxon>
        <taxon>Alcaligenaceae</taxon>
        <taxon>Bordetella</taxon>
    </lineage>
</organism>
<keyword evidence="9" id="KW-1185">Reference proteome</keyword>
<dbReference type="InterPro" id="IPR036922">
    <property type="entry name" value="Rieske_2Fe-2S_sf"/>
</dbReference>
<gene>
    <name evidence="8" type="ORF">CAL19_14000</name>
</gene>
<comment type="similarity">
    <text evidence="6">Belongs to the bacterial ring-hydroxylating dioxygenase ferredoxin component family.</text>
</comment>
<evidence type="ECO:0000259" key="7">
    <source>
        <dbReference type="PROSITE" id="PS51296"/>
    </source>
</evidence>
<evidence type="ECO:0000313" key="9">
    <source>
        <dbReference type="Proteomes" id="UP000216947"/>
    </source>
</evidence>
<dbReference type="GO" id="GO:0051537">
    <property type="term" value="F:2 iron, 2 sulfur cluster binding"/>
    <property type="evidence" value="ECO:0007669"/>
    <property type="project" value="UniProtKB-KW"/>
</dbReference>
<keyword evidence="3" id="KW-0408">Iron</keyword>
<name>A0A261QZL8_9BORD</name>
<accession>A0A261QZL8</accession>
<proteinExistence type="inferred from homology"/>
<evidence type="ECO:0000256" key="4">
    <source>
        <dbReference type="ARBA" id="ARBA00023014"/>
    </source>
</evidence>
<dbReference type="PANTHER" id="PTHR21496">
    <property type="entry name" value="FERREDOXIN-RELATED"/>
    <property type="match status" value="1"/>
</dbReference>
<dbReference type="SUPFAM" id="SSF50022">
    <property type="entry name" value="ISP domain"/>
    <property type="match status" value="1"/>
</dbReference>
<evidence type="ECO:0000313" key="8">
    <source>
        <dbReference type="EMBL" id="OZI18161.1"/>
    </source>
</evidence>
<feature type="domain" description="Rieske" evidence="7">
    <location>
        <begin position="4"/>
        <end position="101"/>
    </location>
</feature>
<dbReference type="EMBL" id="NEVK01000006">
    <property type="protein sequence ID" value="OZI18161.1"/>
    <property type="molecule type" value="Genomic_DNA"/>
</dbReference>
<evidence type="ECO:0000256" key="6">
    <source>
        <dbReference type="ARBA" id="ARBA00038001"/>
    </source>
</evidence>
<keyword evidence="2" id="KW-0479">Metal-binding</keyword>
<sequence>MSNWKPVAMIHDISPDTNTLRVTLDGEAVCLYNLDGEICATQDRCPHGNASLADGYLEDGTIECPLHQGVFDIRSGKPQCPPVTTDLKCYEVKVEGEAIMLRSEPA</sequence>
<evidence type="ECO:0000256" key="5">
    <source>
        <dbReference type="ARBA" id="ARBA00034078"/>
    </source>
</evidence>
<comment type="caution">
    <text evidence="8">The sequence shown here is derived from an EMBL/GenBank/DDBJ whole genome shotgun (WGS) entry which is preliminary data.</text>
</comment>